<keyword evidence="2" id="KW-0547">Nucleotide-binding</keyword>
<proteinExistence type="predicted"/>
<dbReference type="InterPro" id="IPR004344">
    <property type="entry name" value="TTL/TTLL_fam"/>
</dbReference>
<gene>
    <name evidence="4" type="ORF">NP493_163g02060</name>
</gene>
<evidence type="ECO:0000313" key="4">
    <source>
        <dbReference type="EMBL" id="KAK2187502.1"/>
    </source>
</evidence>
<name>A0AAD9UFG1_RIDPI</name>
<keyword evidence="1" id="KW-0436">Ligase</keyword>
<accession>A0AAD9UFG1</accession>
<evidence type="ECO:0000313" key="5">
    <source>
        <dbReference type="Proteomes" id="UP001209878"/>
    </source>
</evidence>
<dbReference type="Gene3D" id="3.30.470.20">
    <property type="entry name" value="ATP-grasp fold, B domain"/>
    <property type="match status" value="1"/>
</dbReference>
<evidence type="ECO:0000256" key="2">
    <source>
        <dbReference type="ARBA" id="ARBA00022741"/>
    </source>
</evidence>
<sequence>MPVAAPMQLRSRVSSAASISSIDREVPQVNATGSGYTKGRSALSSHTGRARHAVEHVSKAIQVNGKGKKRRRKPPITAHLGGTRYDIVRIMVEQCGFVISEEDDANCFVSTERISELKPYQKINHFPGMGEICRKDCLARNIAKMCKIHPEEYQILPKTWIFPSEYGIFQNYARELRRKKKNRTFIVKPANGAMGNGISLYRLAEKIPQNDHTVVQEYIDRPFLVEQYKCDMRIYALVTSCDPLKIFLYNDGLLRMGTEKYVQPSEVNLDHLFMHLTNYSVNKHSETYEKSGTVDTGSKRSLRYFNQYLRHHDYDVGALWQSITDVIIKTLIVAQPHVLHAYRMCRPGQPVNSDSVCFEILGFDIIVDRKLRPWLLEV</sequence>
<dbReference type="PROSITE" id="PS51221">
    <property type="entry name" value="TTL"/>
    <property type="match status" value="1"/>
</dbReference>
<dbReference type="GO" id="GO:0005524">
    <property type="term" value="F:ATP binding"/>
    <property type="evidence" value="ECO:0007669"/>
    <property type="project" value="UniProtKB-KW"/>
</dbReference>
<dbReference type="AlphaFoldDB" id="A0AAD9UFG1"/>
<dbReference type="PANTHER" id="PTHR12241:SF147">
    <property type="entry name" value="TUBULIN POLYGLUTAMYLASE TTLL7"/>
    <property type="match status" value="1"/>
</dbReference>
<keyword evidence="3" id="KW-0067">ATP-binding</keyword>
<dbReference type="PANTHER" id="PTHR12241">
    <property type="entry name" value="TUBULIN POLYGLUTAMYLASE"/>
    <property type="match status" value="1"/>
</dbReference>
<protein>
    <recommendedName>
        <fullName evidence="6">Tubulin polyglutamylase TTLL7</fullName>
    </recommendedName>
</protein>
<dbReference type="GO" id="GO:0015631">
    <property type="term" value="F:tubulin binding"/>
    <property type="evidence" value="ECO:0007669"/>
    <property type="project" value="TreeGrafter"/>
</dbReference>
<dbReference type="GO" id="GO:0070740">
    <property type="term" value="F:tubulin-glutamic acid ligase activity"/>
    <property type="evidence" value="ECO:0007669"/>
    <property type="project" value="TreeGrafter"/>
</dbReference>
<dbReference type="SUPFAM" id="SSF56059">
    <property type="entry name" value="Glutathione synthetase ATP-binding domain-like"/>
    <property type="match status" value="1"/>
</dbReference>
<evidence type="ECO:0000256" key="3">
    <source>
        <dbReference type="ARBA" id="ARBA00022840"/>
    </source>
</evidence>
<dbReference type="GO" id="GO:0036064">
    <property type="term" value="C:ciliary basal body"/>
    <property type="evidence" value="ECO:0007669"/>
    <property type="project" value="TreeGrafter"/>
</dbReference>
<evidence type="ECO:0008006" key="6">
    <source>
        <dbReference type="Google" id="ProtNLM"/>
    </source>
</evidence>
<evidence type="ECO:0000256" key="1">
    <source>
        <dbReference type="ARBA" id="ARBA00022598"/>
    </source>
</evidence>
<organism evidence="4 5">
    <name type="scientific">Ridgeia piscesae</name>
    <name type="common">Tubeworm</name>
    <dbReference type="NCBI Taxonomy" id="27915"/>
    <lineage>
        <taxon>Eukaryota</taxon>
        <taxon>Metazoa</taxon>
        <taxon>Spiralia</taxon>
        <taxon>Lophotrochozoa</taxon>
        <taxon>Annelida</taxon>
        <taxon>Polychaeta</taxon>
        <taxon>Sedentaria</taxon>
        <taxon>Canalipalpata</taxon>
        <taxon>Sabellida</taxon>
        <taxon>Siboglinidae</taxon>
        <taxon>Ridgeia</taxon>
    </lineage>
</organism>
<keyword evidence="5" id="KW-1185">Reference proteome</keyword>
<dbReference type="Pfam" id="PF03133">
    <property type="entry name" value="TTL"/>
    <property type="match status" value="1"/>
</dbReference>
<comment type="caution">
    <text evidence="4">The sequence shown here is derived from an EMBL/GenBank/DDBJ whole genome shotgun (WGS) entry which is preliminary data.</text>
</comment>
<dbReference type="EMBL" id="JAODUO010000163">
    <property type="protein sequence ID" value="KAK2187502.1"/>
    <property type="molecule type" value="Genomic_DNA"/>
</dbReference>
<dbReference type="Proteomes" id="UP001209878">
    <property type="component" value="Unassembled WGS sequence"/>
</dbReference>
<dbReference type="GO" id="GO:0000226">
    <property type="term" value="P:microtubule cytoskeleton organization"/>
    <property type="evidence" value="ECO:0007669"/>
    <property type="project" value="TreeGrafter"/>
</dbReference>
<reference evidence="4" key="1">
    <citation type="journal article" date="2023" name="Mol. Biol. Evol.">
        <title>Third-Generation Sequencing Reveals the Adaptive Role of the Epigenome in Three Deep-Sea Polychaetes.</title>
        <authorList>
            <person name="Perez M."/>
            <person name="Aroh O."/>
            <person name="Sun Y."/>
            <person name="Lan Y."/>
            <person name="Juniper S.K."/>
            <person name="Young C.R."/>
            <person name="Angers B."/>
            <person name="Qian P.Y."/>
        </authorList>
    </citation>
    <scope>NUCLEOTIDE SEQUENCE</scope>
    <source>
        <strain evidence="4">R07B-5</strain>
    </source>
</reference>